<feature type="transmembrane region" description="Helical" evidence="9">
    <location>
        <begin position="36"/>
        <end position="61"/>
    </location>
</feature>
<comment type="function">
    <text evidence="9">Component of the transport system for branched-chain amino acids.</text>
</comment>
<sequence>MNKFVIISGLMLFSLFFGAGNLIFPPMLGHTAGIHVWQAMSGFVITGILLPCLAVIIVAYYNEGVESIGNRIHPIFGTTFAFVVYLTAGAFYGIPRASNVAYEIGVAPILPVHNTATLVAFAICFFTIVTLLAMFPTRIMNVLGKYLTPILLVVIGLLCLLAIINAEQSPVASKGAFVQQPTLNGVLEGYFTLDVLGALIFSVVVVNQFKAHGVTGKRQLTIRVLQAVLIAATLLGAVYMALAWMGATTPSSETIHNGTSILTYQSTRVFGMYGHYLFALIVLLACLTTCVGLINACASFTINYVPKLGYKRLVLLFATFGLFFTTFGLNTILKIAQPILLFIYPVAIVLVLVSLVNMVFPYRLRWTYIIPTMVTLLLSIVQVALTFNWTIPWLTDFYQRMPLAASQLGWLIPFVICTCVGLVIDHIYHKHIATV</sequence>
<keyword evidence="7 9" id="KW-1133">Transmembrane helix</keyword>
<protein>
    <recommendedName>
        <fullName evidence="9">Branched-chain amino acid transport system carrier protein</fullName>
    </recommendedName>
</protein>
<feature type="transmembrane region" description="Helical" evidence="9">
    <location>
        <begin position="186"/>
        <end position="206"/>
    </location>
</feature>
<dbReference type="GeneID" id="57692556"/>
<dbReference type="Pfam" id="PF05525">
    <property type="entry name" value="Branch_AA_trans"/>
    <property type="match status" value="1"/>
</dbReference>
<dbReference type="GO" id="GO:0015820">
    <property type="term" value="P:L-leucine transport"/>
    <property type="evidence" value="ECO:0007669"/>
    <property type="project" value="TreeGrafter"/>
</dbReference>
<feature type="transmembrane region" description="Helical" evidence="9">
    <location>
        <begin position="5"/>
        <end position="24"/>
    </location>
</feature>
<evidence type="ECO:0000256" key="2">
    <source>
        <dbReference type="ARBA" id="ARBA00008540"/>
    </source>
</evidence>
<comment type="caution">
    <text evidence="10">The sequence shown here is derived from an EMBL/GenBank/DDBJ whole genome shotgun (WGS) entry which is preliminary data.</text>
</comment>
<dbReference type="GO" id="GO:0015190">
    <property type="term" value="F:L-leucine transmembrane transporter activity"/>
    <property type="evidence" value="ECO:0007669"/>
    <property type="project" value="TreeGrafter"/>
</dbReference>
<gene>
    <name evidence="10" type="primary">brnQ</name>
    <name evidence="10" type="ORF">GLV84_00365</name>
</gene>
<feature type="transmembrane region" description="Helical" evidence="9">
    <location>
        <begin position="114"/>
        <end position="134"/>
    </location>
</feature>
<keyword evidence="8 9" id="KW-0472">Membrane</keyword>
<dbReference type="GO" id="GO:0015188">
    <property type="term" value="F:L-isoleucine transmembrane transporter activity"/>
    <property type="evidence" value="ECO:0007669"/>
    <property type="project" value="TreeGrafter"/>
</dbReference>
<evidence type="ECO:0000256" key="6">
    <source>
        <dbReference type="ARBA" id="ARBA00022970"/>
    </source>
</evidence>
<feature type="transmembrane region" description="Helical" evidence="9">
    <location>
        <begin position="73"/>
        <end position="94"/>
    </location>
</feature>
<feature type="transmembrane region" description="Helical" evidence="9">
    <location>
        <begin position="339"/>
        <end position="360"/>
    </location>
</feature>
<dbReference type="AlphaFoldDB" id="A0A2T4MII2"/>
<feature type="transmembrane region" description="Helical" evidence="9">
    <location>
        <begin position="276"/>
        <end position="301"/>
    </location>
</feature>
<accession>A0A2T4MII2</accession>
<name>A0A2T4MII2_9STAP</name>
<keyword evidence="4" id="KW-1003">Cell membrane</keyword>
<dbReference type="NCBIfam" id="TIGR00796">
    <property type="entry name" value="livcs"/>
    <property type="match status" value="1"/>
</dbReference>
<dbReference type="GO" id="GO:0005304">
    <property type="term" value="F:L-valine transmembrane transporter activity"/>
    <property type="evidence" value="ECO:0007669"/>
    <property type="project" value="TreeGrafter"/>
</dbReference>
<proteinExistence type="inferred from homology"/>
<evidence type="ECO:0000256" key="8">
    <source>
        <dbReference type="ARBA" id="ARBA00023136"/>
    </source>
</evidence>
<dbReference type="EMBL" id="WMFL01000009">
    <property type="protein sequence ID" value="NJI01340.1"/>
    <property type="molecule type" value="Genomic_DNA"/>
</dbReference>
<evidence type="ECO:0000256" key="9">
    <source>
        <dbReference type="RuleBase" id="RU362122"/>
    </source>
</evidence>
<dbReference type="GO" id="GO:0015818">
    <property type="term" value="P:isoleucine transport"/>
    <property type="evidence" value="ECO:0007669"/>
    <property type="project" value="TreeGrafter"/>
</dbReference>
<feature type="transmembrane region" description="Helical" evidence="9">
    <location>
        <begin position="227"/>
        <end position="247"/>
    </location>
</feature>
<feature type="transmembrane region" description="Helical" evidence="9">
    <location>
        <begin position="367"/>
        <end position="387"/>
    </location>
</feature>
<dbReference type="InterPro" id="IPR004685">
    <property type="entry name" value="Brnchd-chn_aa_trnsp_Livcs"/>
</dbReference>
<evidence type="ECO:0000313" key="10">
    <source>
        <dbReference type="EMBL" id="NJI01340.1"/>
    </source>
</evidence>
<feature type="transmembrane region" description="Helical" evidence="9">
    <location>
        <begin position="146"/>
        <end position="166"/>
    </location>
</feature>
<keyword evidence="3 9" id="KW-0813">Transport</keyword>
<evidence type="ECO:0000256" key="7">
    <source>
        <dbReference type="ARBA" id="ARBA00022989"/>
    </source>
</evidence>
<reference evidence="10" key="1">
    <citation type="submission" date="2019-11" db="EMBL/GenBank/DDBJ databases">
        <title>Whole genome comparisons of Staphylococcus agnetis isolates from cattle and chickens.</title>
        <authorList>
            <person name="Rhoads D."/>
            <person name="Shwani A."/>
            <person name="Adkins P."/>
            <person name="Calcutt M."/>
            <person name="Middleton J."/>
        </authorList>
    </citation>
    <scope>NUCLEOTIDE SEQUENCE</scope>
    <source>
        <strain evidence="10">1387</strain>
    </source>
</reference>
<keyword evidence="5 9" id="KW-0812">Transmembrane</keyword>
<organism evidence="10 11">
    <name type="scientific">Staphylococcus agnetis</name>
    <dbReference type="NCBI Taxonomy" id="985762"/>
    <lineage>
        <taxon>Bacteria</taxon>
        <taxon>Bacillati</taxon>
        <taxon>Bacillota</taxon>
        <taxon>Bacilli</taxon>
        <taxon>Bacillales</taxon>
        <taxon>Staphylococcaceae</taxon>
        <taxon>Staphylococcus</taxon>
    </lineage>
</organism>
<dbReference type="PANTHER" id="PTHR30588">
    <property type="entry name" value="BRANCHED-CHAIN AMINO ACID TRANSPORT SYSTEM 2 CARRIER PROTEIN"/>
    <property type="match status" value="1"/>
</dbReference>
<evidence type="ECO:0000256" key="3">
    <source>
        <dbReference type="ARBA" id="ARBA00022448"/>
    </source>
</evidence>
<feature type="transmembrane region" description="Helical" evidence="9">
    <location>
        <begin position="313"/>
        <end position="333"/>
    </location>
</feature>
<dbReference type="Proteomes" id="UP000646308">
    <property type="component" value="Unassembled WGS sequence"/>
</dbReference>
<evidence type="ECO:0000313" key="11">
    <source>
        <dbReference type="Proteomes" id="UP000646308"/>
    </source>
</evidence>
<evidence type="ECO:0000256" key="1">
    <source>
        <dbReference type="ARBA" id="ARBA00004651"/>
    </source>
</evidence>
<comment type="similarity">
    <text evidence="2 9">Belongs to the branched chain amino acid transporter family.</text>
</comment>
<comment type="subcellular location">
    <subcellularLocation>
        <location evidence="1 9">Cell membrane</location>
        <topology evidence="1 9">Multi-pass membrane protein</topology>
    </subcellularLocation>
</comment>
<evidence type="ECO:0000256" key="4">
    <source>
        <dbReference type="ARBA" id="ARBA00022475"/>
    </source>
</evidence>
<dbReference type="PANTHER" id="PTHR30588:SF0">
    <property type="entry name" value="BRANCHED-CHAIN AMINO ACID PERMEASE BRNQ"/>
    <property type="match status" value="1"/>
</dbReference>
<feature type="transmembrane region" description="Helical" evidence="9">
    <location>
        <begin position="407"/>
        <end position="428"/>
    </location>
</feature>
<dbReference type="RefSeq" id="WP_107368924.1">
    <property type="nucleotide sequence ID" value="NZ_CP045927.1"/>
</dbReference>
<evidence type="ECO:0000256" key="5">
    <source>
        <dbReference type="ARBA" id="ARBA00022692"/>
    </source>
</evidence>
<keyword evidence="6 9" id="KW-0029">Amino-acid transport</keyword>
<dbReference type="GO" id="GO:0005886">
    <property type="term" value="C:plasma membrane"/>
    <property type="evidence" value="ECO:0007669"/>
    <property type="project" value="UniProtKB-SubCell"/>
</dbReference>